<proteinExistence type="predicted"/>
<evidence type="ECO:0000256" key="1">
    <source>
        <dbReference type="SAM" id="MobiDB-lite"/>
    </source>
</evidence>
<accession>A0A370TS53</accession>
<dbReference type="GeneID" id="43595554"/>
<organism evidence="2 3">
    <name type="scientific">Venustampulla echinocandica</name>
    <dbReference type="NCBI Taxonomy" id="2656787"/>
    <lineage>
        <taxon>Eukaryota</taxon>
        <taxon>Fungi</taxon>
        <taxon>Dikarya</taxon>
        <taxon>Ascomycota</taxon>
        <taxon>Pezizomycotina</taxon>
        <taxon>Leotiomycetes</taxon>
        <taxon>Helotiales</taxon>
        <taxon>Pleuroascaceae</taxon>
        <taxon>Venustampulla</taxon>
    </lineage>
</organism>
<evidence type="ECO:0000313" key="2">
    <source>
        <dbReference type="EMBL" id="RDL38365.1"/>
    </source>
</evidence>
<reference evidence="2 3" key="1">
    <citation type="journal article" date="2018" name="IMA Fungus">
        <title>IMA Genome-F 9: Draft genome sequence of Annulohypoxylon stygium, Aspergillus mulundensis, Berkeleyomyces basicola (syn. Thielaviopsis basicola), Ceratocystis smalleyi, two Cercospora beticola strains, Coleophoma cylindrospora, Fusarium fracticaudum, Phialophora cf. hyalina, and Morchella septimelata.</title>
        <authorList>
            <person name="Wingfield B.D."/>
            <person name="Bills G.F."/>
            <person name="Dong Y."/>
            <person name="Huang W."/>
            <person name="Nel W.J."/>
            <person name="Swalarsk-Parry B.S."/>
            <person name="Vaghefi N."/>
            <person name="Wilken P.M."/>
            <person name="An Z."/>
            <person name="de Beer Z.W."/>
            <person name="De Vos L."/>
            <person name="Chen L."/>
            <person name="Duong T.A."/>
            <person name="Gao Y."/>
            <person name="Hammerbacher A."/>
            <person name="Kikkert J.R."/>
            <person name="Li Y."/>
            <person name="Li H."/>
            <person name="Li K."/>
            <person name="Li Q."/>
            <person name="Liu X."/>
            <person name="Ma X."/>
            <person name="Naidoo K."/>
            <person name="Pethybridge S.J."/>
            <person name="Sun J."/>
            <person name="Steenkamp E.T."/>
            <person name="van der Nest M.A."/>
            <person name="van Wyk S."/>
            <person name="Wingfield M.J."/>
            <person name="Xiong C."/>
            <person name="Yue Q."/>
            <person name="Zhang X."/>
        </authorList>
    </citation>
    <scope>NUCLEOTIDE SEQUENCE [LARGE SCALE GENOMIC DNA]</scope>
    <source>
        <strain evidence="2 3">BP 5553</strain>
    </source>
</reference>
<comment type="caution">
    <text evidence="2">The sequence shown here is derived from an EMBL/GenBank/DDBJ whole genome shotgun (WGS) entry which is preliminary data.</text>
</comment>
<name>A0A370TS53_9HELO</name>
<sequence length="238" mass="27021">MNELVDINSDLADRYECLIKPKPLTTITPVASDITNKIFLMDSPEPSPLETALPSSSASTDETDDMGHVASDDDVDYVDYDEISLEDPLDIERQNPTPADALPSPELGIYESVPQTPILVSGPIPALEGYPPSPRPNARKIPSRARPKPELSAYEKEVALHRRRMKEREEEDIMISAGFRMEEALITSAELWLYRHKPFQEYRVNDPSPLRKCWVKGFEYDLDEFDLYAGLWEPWEVA</sequence>
<dbReference type="AlphaFoldDB" id="A0A370TS53"/>
<gene>
    <name evidence="2" type="ORF">BP5553_02705</name>
</gene>
<evidence type="ECO:0000313" key="3">
    <source>
        <dbReference type="Proteomes" id="UP000254866"/>
    </source>
</evidence>
<protein>
    <submittedName>
        <fullName evidence="2">Uncharacterized protein</fullName>
    </submittedName>
</protein>
<dbReference type="RefSeq" id="XP_031871021.1">
    <property type="nucleotide sequence ID" value="XM_032011328.1"/>
</dbReference>
<feature type="region of interest" description="Disordered" evidence="1">
    <location>
        <begin position="124"/>
        <end position="148"/>
    </location>
</feature>
<dbReference type="EMBL" id="NPIC01000002">
    <property type="protein sequence ID" value="RDL38365.1"/>
    <property type="molecule type" value="Genomic_DNA"/>
</dbReference>
<feature type="region of interest" description="Disordered" evidence="1">
    <location>
        <begin position="42"/>
        <end position="77"/>
    </location>
</feature>
<feature type="compositionally biased region" description="Basic residues" evidence="1">
    <location>
        <begin position="137"/>
        <end position="146"/>
    </location>
</feature>
<keyword evidence="3" id="KW-1185">Reference proteome</keyword>
<dbReference type="Proteomes" id="UP000254866">
    <property type="component" value="Unassembled WGS sequence"/>
</dbReference>